<feature type="signal peptide" evidence="1">
    <location>
        <begin position="1"/>
        <end position="27"/>
    </location>
</feature>
<feature type="chain" id="PRO_5011605801" evidence="1">
    <location>
        <begin position="28"/>
        <end position="159"/>
    </location>
</feature>
<keyword evidence="3" id="KW-1185">Reference proteome</keyword>
<dbReference type="STRING" id="402600.SAMN05216188_1135"/>
<dbReference type="AlphaFoldDB" id="A0A1H9QEH2"/>
<protein>
    <submittedName>
        <fullName evidence="2">Peptidase inhibitor family I36</fullName>
    </submittedName>
</protein>
<sequence length="159" mass="17210">MKTVNKFGVVFAAVATMSALTSTTTQAAPAVTRSTLDRLIAANPGAQQTSANSVRLANGVEAVIREAGPCTGGWLCLYDSHNFSVSGRQLDLQNCGFVNIGDMGWSDKVRSYRNYKPQGTVSIFMNWTGSSWQEVERSTAVQEKPYVDDAYNADGVWVC</sequence>
<dbReference type="EMBL" id="FOFR01000013">
    <property type="protein sequence ID" value="SER58828.1"/>
    <property type="molecule type" value="Genomic_DNA"/>
</dbReference>
<dbReference type="Proteomes" id="UP000199352">
    <property type="component" value="Unassembled WGS sequence"/>
</dbReference>
<dbReference type="OrthoDB" id="3700599at2"/>
<dbReference type="Pfam" id="PF03995">
    <property type="entry name" value="Inhibitor_I36"/>
    <property type="match status" value="1"/>
</dbReference>
<name>A0A1H9QEH2_9PSEU</name>
<gene>
    <name evidence="2" type="ORF">SAMN05216188_1135</name>
</gene>
<evidence type="ECO:0000313" key="2">
    <source>
        <dbReference type="EMBL" id="SER58828.1"/>
    </source>
</evidence>
<proteinExistence type="predicted"/>
<evidence type="ECO:0000313" key="3">
    <source>
        <dbReference type="Proteomes" id="UP000199352"/>
    </source>
</evidence>
<accession>A0A1H9QEH2</accession>
<organism evidence="2 3">
    <name type="scientific">Lentzea xinjiangensis</name>
    <dbReference type="NCBI Taxonomy" id="402600"/>
    <lineage>
        <taxon>Bacteria</taxon>
        <taxon>Bacillati</taxon>
        <taxon>Actinomycetota</taxon>
        <taxon>Actinomycetes</taxon>
        <taxon>Pseudonocardiales</taxon>
        <taxon>Pseudonocardiaceae</taxon>
        <taxon>Lentzea</taxon>
    </lineage>
</organism>
<reference evidence="3" key="1">
    <citation type="submission" date="2016-10" db="EMBL/GenBank/DDBJ databases">
        <authorList>
            <person name="Varghese N."/>
            <person name="Submissions S."/>
        </authorList>
    </citation>
    <scope>NUCLEOTIDE SEQUENCE [LARGE SCALE GENOMIC DNA]</scope>
    <source>
        <strain evidence="3">CGMCC 4.3525</strain>
    </source>
</reference>
<evidence type="ECO:0000256" key="1">
    <source>
        <dbReference type="SAM" id="SignalP"/>
    </source>
</evidence>
<dbReference type="RefSeq" id="WP_089954776.1">
    <property type="nucleotide sequence ID" value="NZ_FOFR01000013.1"/>
</dbReference>
<keyword evidence="1" id="KW-0732">Signal</keyword>